<dbReference type="SUPFAM" id="SSF52317">
    <property type="entry name" value="Class I glutamine amidotransferase-like"/>
    <property type="match status" value="1"/>
</dbReference>
<proteinExistence type="predicted"/>
<reference evidence="1" key="1">
    <citation type="journal article" date="2015" name="Nature">
        <title>Complex archaea that bridge the gap between prokaryotes and eukaryotes.</title>
        <authorList>
            <person name="Spang A."/>
            <person name="Saw J.H."/>
            <person name="Jorgensen S.L."/>
            <person name="Zaremba-Niedzwiedzka K."/>
            <person name="Martijn J."/>
            <person name="Lind A.E."/>
            <person name="van Eijk R."/>
            <person name="Schleper C."/>
            <person name="Guy L."/>
            <person name="Ettema T.J."/>
        </authorList>
    </citation>
    <scope>NUCLEOTIDE SEQUENCE</scope>
</reference>
<protein>
    <recommendedName>
        <fullName evidence="2">Phorbol-ester/DAG-type domain-containing protein</fullName>
    </recommendedName>
</protein>
<name>A0A0F9T1S2_9ZZZZ</name>
<dbReference type="EMBL" id="LAZR01002038">
    <property type="protein sequence ID" value="KKN35433.1"/>
    <property type="molecule type" value="Genomic_DNA"/>
</dbReference>
<sequence>MSWKDIYSEVKKRKMEALDKKDIVQAVEKHGKILAVNGRYEKPKKVIGHMYAFLKKVINEKEVIKENLSRYDVILIGCPGNALPHASHPKIRDFVINGGWLMTTDWAIRSIIENIFPGFIRWNRAKTADAVVACQILEPNHPFLDGVLSEIQQSKWQKQSAKNTKKNEFRWWLETKSFPIQVMNHQAVRVLISSWELQNKWGESPVLVEFDYGKMGGKVIHMISHTHLQKGGAKGKYASALILTNILDEKIAQKMGFSKPTTSKYVSEWDSSQSQQQFFQTPLDKNLISPSHQDNYLTPSTGVGGLTETSQIVEVDVNNNNFSFASKCIYCGYDFGEYTGKIYLCQACNAFYHENCINVQMNEGTCKNCDRILLW</sequence>
<dbReference type="AlphaFoldDB" id="A0A0F9T1S2"/>
<dbReference type="InterPro" id="IPR029062">
    <property type="entry name" value="Class_I_gatase-like"/>
</dbReference>
<organism evidence="1">
    <name type="scientific">marine sediment metagenome</name>
    <dbReference type="NCBI Taxonomy" id="412755"/>
    <lineage>
        <taxon>unclassified sequences</taxon>
        <taxon>metagenomes</taxon>
        <taxon>ecological metagenomes</taxon>
    </lineage>
</organism>
<comment type="caution">
    <text evidence="1">The sequence shown here is derived from an EMBL/GenBank/DDBJ whole genome shotgun (WGS) entry which is preliminary data.</text>
</comment>
<evidence type="ECO:0000313" key="1">
    <source>
        <dbReference type="EMBL" id="KKN35433.1"/>
    </source>
</evidence>
<accession>A0A0F9T1S2</accession>
<gene>
    <name evidence="1" type="ORF">LCGC14_0783760</name>
</gene>
<evidence type="ECO:0008006" key="2">
    <source>
        <dbReference type="Google" id="ProtNLM"/>
    </source>
</evidence>